<name>A0A1F5BTH3_9BACT</name>
<feature type="binding site" evidence="6">
    <location>
        <position position="415"/>
    </location>
    <ligand>
        <name>Ni(2+)</name>
        <dbReference type="ChEBI" id="CHEBI:49786"/>
    </ligand>
</feature>
<dbReference type="Proteomes" id="UP000176650">
    <property type="component" value="Unassembled WGS sequence"/>
</dbReference>
<keyword evidence="4 6" id="KW-0479">Metal-binding</keyword>
<evidence type="ECO:0000256" key="1">
    <source>
        <dbReference type="ARBA" id="ARBA00001967"/>
    </source>
</evidence>
<feature type="binding site" evidence="6">
    <location>
        <position position="63"/>
    </location>
    <ligand>
        <name>Ni(2+)</name>
        <dbReference type="ChEBI" id="CHEBI:49786"/>
    </ligand>
</feature>
<dbReference type="InterPro" id="IPR029014">
    <property type="entry name" value="NiFe-Hase_large"/>
</dbReference>
<keyword evidence="6" id="KW-0408">Iron</keyword>
<evidence type="ECO:0000313" key="7">
    <source>
        <dbReference type="EMBL" id="OGD33916.1"/>
    </source>
</evidence>
<feature type="binding site" evidence="6">
    <location>
        <position position="370"/>
    </location>
    <ligand>
        <name>Mg(2+)</name>
        <dbReference type="ChEBI" id="CHEBI:18420"/>
    </ligand>
</feature>
<keyword evidence="5" id="KW-0560">Oxidoreductase</keyword>
<evidence type="ECO:0000256" key="6">
    <source>
        <dbReference type="PIRSR" id="PIRSR601501-1"/>
    </source>
</evidence>
<reference evidence="7 8" key="1">
    <citation type="journal article" date="2016" name="Nat. Commun.">
        <title>Thousands of microbial genomes shed light on interconnected biogeochemical processes in an aquifer system.</title>
        <authorList>
            <person name="Anantharaman K."/>
            <person name="Brown C.T."/>
            <person name="Hug L.A."/>
            <person name="Sharon I."/>
            <person name="Castelle C.J."/>
            <person name="Probst A.J."/>
            <person name="Thomas B.C."/>
            <person name="Singh A."/>
            <person name="Wilkins M.J."/>
            <person name="Karaoz U."/>
            <person name="Brodie E.L."/>
            <person name="Williams K.H."/>
            <person name="Hubbard S.S."/>
            <person name="Banfield J.F."/>
        </authorList>
    </citation>
    <scope>NUCLEOTIDE SEQUENCE [LARGE SCALE GENOMIC DNA]</scope>
</reference>
<dbReference type="Pfam" id="PF00374">
    <property type="entry name" value="NiFeSe_Hases"/>
    <property type="match status" value="2"/>
</dbReference>
<feature type="binding site" evidence="6">
    <location>
        <position position="421"/>
    </location>
    <ligand>
        <name>Mg(2+)</name>
        <dbReference type="ChEBI" id="CHEBI:18420"/>
    </ligand>
</feature>
<dbReference type="InterPro" id="IPR018194">
    <property type="entry name" value="Ni-dep_hyd_lsu_Ni_BS"/>
</dbReference>
<comment type="similarity">
    <text evidence="2">Belongs to the [NiFe]/[NiFeSe] hydrogenase large subunit family.</text>
</comment>
<dbReference type="SUPFAM" id="SSF56762">
    <property type="entry name" value="HydB/Nqo4-like"/>
    <property type="match status" value="1"/>
</dbReference>
<dbReference type="PANTHER" id="PTHR43600">
    <property type="entry name" value="COENZYME F420 HYDROGENASE, SUBUNIT ALPHA"/>
    <property type="match status" value="1"/>
</dbReference>
<dbReference type="EMBL" id="MEYS01000002">
    <property type="protein sequence ID" value="OGD33916.1"/>
    <property type="molecule type" value="Genomic_DNA"/>
</dbReference>
<dbReference type="PROSITE" id="PS00508">
    <property type="entry name" value="NI_HGENASE_L_2"/>
    <property type="match status" value="1"/>
</dbReference>
<dbReference type="InterPro" id="IPR001501">
    <property type="entry name" value="Ni-dep_hyd_lsu"/>
</dbReference>
<comment type="cofactor">
    <cofactor evidence="6">
        <name>Fe cation</name>
        <dbReference type="ChEBI" id="CHEBI:24875"/>
    </cofactor>
</comment>
<dbReference type="AlphaFoldDB" id="A0A1F5BTH3"/>
<dbReference type="GO" id="GO:0016151">
    <property type="term" value="F:nickel cation binding"/>
    <property type="evidence" value="ECO:0007669"/>
    <property type="project" value="InterPro"/>
</dbReference>
<evidence type="ECO:0008006" key="9">
    <source>
        <dbReference type="Google" id="ProtNLM"/>
    </source>
</evidence>
<proteinExistence type="inferred from homology"/>
<comment type="cofactor">
    <cofactor evidence="1 6">
        <name>Ni(2+)</name>
        <dbReference type="ChEBI" id="CHEBI:49786"/>
    </cofactor>
</comment>
<dbReference type="Gene3D" id="1.10.645.10">
    <property type="entry name" value="Cytochrome-c3 Hydrogenase, chain B"/>
    <property type="match status" value="1"/>
</dbReference>
<feature type="binding site" evidence="6">
    <location>
        <position position="66"/>
    </location>
    <ligand>
        <name>Fe cation</name>
        <dbReference type="ChEBI" id="CHEBI:24875"/>
    </ligand>
</feature>
<keyword evidence="6" id="KW-0460">Magnesium</keyword>
<evidence type="ECO:0000256" key="5">
    <source>
        <dbReference type="ARBA" id="ARBA00023002"/>
    </source>
</evidence>
<keyword evidence="3 6" id="KW-0533">Nickel</keyword>
<evidence type="ECO:0000256" key="2">
    <source>
        <dbReference type="ARBA" id="ARBA00009292"/>
    </source>
</evidence>
<comment type="caution">
    <text evidence="7">The sequence shown here is derived from an EMBL/GenBank/DDBJ whole genome shotgun (WGS) entry which is preliminary data.</text>
</comment>
<dbReference type="PANTHER" id="PTHR43600:SF2">
    <property type="entry name" value="F420-NON-REDUCING HYDROGENASE VHU SUBUNIT A"/>
    <property type="match status" value="1"/>
</dbReference>
<organism evidence="7 8">
    <name type="scientific">Candidatus Azambacteria bacterium RIFCSPLOWO2_01_FULL_46_25</name>
    <dbReference type="NCBI Taxonomy" id="1797298"/>
    <lineage>
        <taxon>Bacteria</taxon>
        <taxon>Candidatus Azamiibacteriota</taxon>
    </lineage>
</organism>
<evidence type="ECO:0000256" key="3">
    <source>
        <dbReference type="ARBA" id="ARBA00022596"/>
    </source>
</evidence>
<feature type="binding site" evidence="6">
    <location>
        <position position="418"/>
    </location>
    <ligand>
        <name>Fe cation</name>
        <dbReference type="ChEBI" id="CHEBI:24875"/>
    </ligand>
</feature>
<evidence type="ECO:0000256" key="4">
    <source>
        <dbReference type="ARBA" id="ARBA00022723"/>
    </source>
</evidence>
<protein>
    <recommendedName>
        <fullName evidence="9">Hydrogenase/sulfur reductase subunit alpha</fullName>
    </recommendedName>
</protein>
<dbReference type="STRING" id="1797298.A2988_00275"/>
<feature type="binding site" evidence="6">
    <location>
        <position position="66"/>
    </location>
    <ligand>
        <name>Ni(2+)</name>
        <dbReference type="ChEBI" id="CHEBI:49786"/>
    </ligand>
</feature>
<accession>A0A1F5BTH3</accession>
<gene>
    <name evidence="7" type="ORF">A2988_00275</name>
</gene>
<dbReference type="GO" id="GO:0008901">
    <property type="term" value="F:ferredoxin hydrogenase activity"/>
    <property type="evidence" value="ECO:0007669"/>
    <property type="project" value="InterPro"/>
</dbReference>
<evidence type="ECO:0000313" key="8">
    <source>
        <dbReference type="Proteomes" id="UP000176650"/>
    </source>
</evidence>
<sequence>MHTFDLNLERITKVEGSAALSVSVKDDKVETVQFRITEFKRFYTKAMRGKPIIALPQLLARICGTCSNAHLLASIEACEDALGMGSTPQTERLRDLVMYGLNIRDHALHIYLFSMPDIIGKDSFLEFDENIPEEDQLLHDAFAIKAAGNHLATIIAGRSVHGLYPTIGGFLRFPTQDEVKTAIGKLNEVRPAVLRLIAFLKDRSFTFERETNYVALRPERYGFRNGCLSTAEGVCLPETAFADFFERVALPYSQATGFTHAGKEYMVGALSRMNLNKDALHPRTKESAKDALALFPSKNIYFNNLAQAIEILHSVDDALELLETHEIKPEPLVKGNPREATGIGIVEAPRGTLLHKVTIDAKSIVTGGEIVVPTGQNQINIEKDIAVLVGGLLETMPKEKIEFEMEKLIRAYDPCMSCAAHFLKVKWSVS</sequence>